<dbReference type="OrthoDB" id="3728653at2"/>
<keyword evidence="1" id="KW-1133">Transmembrane helix</keyword>
<dbReference type="Pfam" id="PF12277">
    <property type="entry name" value="DUF3618"/>
    <property type="match status" value="1"/>
</dbReference>
<keyword evidence="3" id="KW-1185">Reference proteome</keyword>
<feature type="transmembrane region" description="Helical" evidence="1">
    <location>
        <begin position="73"/>
        <end position="90"/>
    </location>
</feature>
<sequence length="114" mass="12409">MAKDKARSITEIRADLARNRVHLADSVGEFVDEVNPKNVAKRGVENAKSFAASEFDAVKAEFKDEHGWRTDRLVVIGGALLGIVVFAITLKSISNARNKSLGDKARKAIMSIGE</sequence>
<name>A0A3M0GBC7_9ACTN</name>
<accession>A0A3M0GBC7</accession>
<comment type="caution">
    <text evidence="2">The sequence shown here is derived from an EMBL/GenBank/DDBJ whole genome shotgun (WGS) entry which is preliminary data.</text>
</comment>
<dbReference type="Proteomes" id="UP000275256">
    <property type="component" value="Unassembled WGS sequence"/>
</dbReference>
<dbReference type="EMBL" id="REFW01000001">
    <property type="protein sequence ID" value="RMB62321.1"/>
    <property type="molecule type" value="Genomic_DNA"/>
</dbReference>
<dbReference type="AlphaFoldDB" id="A0A3M0GBC7"/>
<dbReference type="InterPro" id="IPR022062">
    <property type="entry name" value="DUF3618"/>
</dbReference>
<keyword evidence="1" id="KW-0812">Transmembrane</keyword>
<evidence type="ECO:0000313" key="2">
    <source>
        <dbReference type="EMBL" id="RMB62321.1"/>
    </source>
</evidence>
<dbReference type="RefSeq" id="WP_121900871.1">
    <property type="nucleotide sequence ID" value="NZ_REFW01000001.1"/>
</dbReference>
<evidence type="ECO:0000313" key="3">
    <source>
        <dbReference type="Proteomes" id="UP000275256"/>
    </source>
</evidence>
<organism evidence="2 3">
    <name type="scientific">Tessaracoccus antarcticus</name>
    <dbReference type="NCBI Taxonomy" id="2479848"/>
    <lineage>
        <taxon>Bacteria</taxon>
        <taxon>Bacillati</taxon>
        <taxon>Actinomycetota</taxon>
        <taxon>Actinomycetes</taxon>
        <taxon>Propionibacteriales</taxon>
        <taxon>Propionibacteriaceae</taxon>
        <taxon>Tessaracoccus</taxon>
    </lineage>
</organism>
<proteinExistence type="predicted"/>
<gene>
    <name evidence="2" type="ORF">EAX62_07135</name>
</gene>
<reference evidence="2 3" key="1">
    <citation type="submission" date="2018-10" db="EMBL/GenBank/DDBJ databases">
        <title>Tessaracoccus antarcticuss sp. nov., isolated from sediment.</title>
        <authorList>
            <person name="Zhou L.Y."/>
            <person name="Du Z.J."/>
        </authorList>
    </citation>
    <scope>NUCLEOTIDE SEQUENCE [LARGE SCALE GENOMIC DNA]</scope>
    <source>
        <strain evidence="2 3">JDX10</strain>
    </source>
</reference>
<protein>
    <submittedName>
        <fullName evidence="2">DUF3618 domain-containing protein</fullName>
    </submittedName>
</protein>
<keyword evidence="1" id="KW-0472">Membrane</keyword>
<evidence type="ECO:0000256" key="1">
    <source>
        <dbReference type="SAM" id="Phobius"/>
    </source>
</evidence>